<gene>
    <name evidence="11" type="ORF">SAMN05443668_106203</name>
</gene>
<keyword evidence="12" id="KW-1185">Reference proteome</keyword>
<keyword evidence="4" id="KW-0997">Cell inner membrane</keyword>
<comment type="similarity">
    <text evidence="8">Belongs to the binding-protein-dependent transport system permease family.</text>
</comment>
<dbReference type="RefSeq" id="WP_073259530.1">
    <property type="nucleotide sequence ID" value="NZ_FRCS01000006.1"/>
</dbReference>
<dbReference type="InterPro" id="IPR000515">
    <property type="entry name" value="MetI-like"/>
</dbReference>
<keyword evidence="6 8" id="KW-1133">Transmembrane helix</keyword>
<evidence type="ECO:0000256" key="5">
    <source>
        <dbReference type="ARBA" id="ARBA00022692"/>
    </source>
</evidence>
<keyword evidence="7 8" id="KW-0472">Membrane</keyword>
<evidence type="ECO:0000313" key="12">
    <source>
        <dbReference type="Proteomes" id="UP000184440"/>
    </source>
</evidence>
<dbReference type="CDD" id="cd06261">
    <property type="entry name" value="TM_PBP2"/>
    <property type="match status" value="2"/>
</dbReference>
<feature type="region of interest" description="Disordered" evidence="9">
    <location>
        <begin position="1"/>
        <end position="26"/>
    </location>
</feature>
<dbReference type="PANTHER" id="PTHR43357">
    <property type="entry name" value="INNER MEMBRANE ABC TRANSPORTER PERMEASE PROTEIN YDCV"/>
    <property type="match status" value="1"/>
</dbReference>
<dbReference type="SUPFAM" id="SSF161098">
    <property type="entry name" value="MetI-like"/>
    <property type="match status" value="2"/>
</dbReference>
<reference evidence="11 12" key="1">
    <citation type="submission" date="2016-11" db="EMBL/GenBank/DDBJ databases">
        <authorList>
            <person name="Jaros S."/>
            <person name="Januszkiewicz K."/>
            <person name="Wedrychowicz H."/>
        </authorList>
    </citation>
    <scope>NUCLEOTIDE SEQUENCE [LARGE SCALE GENOMIC DNA]</scope>
    <source>
        <strain evidence="11 12">DSM 46144</strain>
    </source>
</reference>
<evidence type="ECO:0000259" key="10">
    <source>
        <dbReference type="PROSITE" id="PS50928"/>
    </source>
</evidence>
<feature type="transmembrane region" description="Helical" evidence="8">
    <location>
        <begin position="450"/>
        <end position="468"/>
    </location>
</feature>
<dbReference type="EMBL" id="FRCS01000006">
    <property type="protein sequence ID" value="SHN39133.1"/>
    <property type="molecule type" value="Genomic_DNA"/>
</dbReference>
<evidence type="ECO:0000256" key="4">
    <source>
        <dbReference type="ARBA" id="ARBA00022519"/>
    </source>
</evidence>
<feature type="transmembrane region" description="Helical" evidence="8">
    <location>
        <begin position="36"/>
        <end position="62"/>
    </location>
</feature>
<dbReference type="GO" id="GO:0055085">
    <property type="term" value="P:transmembrane transport"/>
    <property type="evidence" value="ECO:0007669"/>
    <property type="project" value="InterPro"/>
</dbReference>
<accession>A0A1M7R2Y6</accession>
<protein>
    <submittedName>
        <fullName evidence="11">Iron(III) transport system permease protein</fullName>
    </submittedName>
</protein>
<feature type="domain" description="ABC transmembrane type-1" evidence="10">
    <location>
        <begin position="84"/>
        <end position="299"/>
    </location>
</feature>
<proteinExistence type="inferred from homology"/>
<evidence type="ECO:0000256" key="9">
    <source>
        <dbReference type="SAM" id="MobiDB-lite"/>
    </source>
</evidence>
<feature type="compositionally biased region" description="Low complexity" evidence="9">
    <location>
        <begin position="1"/>
        <end position="18"/>
    </location>
</feature>
<dbReference type="PANTHER" id="PTHR43357:SF4">
    <property type="entry name" value="INNER MEMBRANE ABC TRANSPORTER PERMEASE PROTEIN YDCV"/>
    <property type="match status" value="1"/>
</dbReference>
<feature type="transmembrane region" description="Helical" evidence="8">
    <location>
        <begin position="280"/>
        <end position="298"/>
    </location>
</feature>
<dbReference type="Gene3D" id="1.10.3720.10">
    <property type="entry name" value="MetI-like"/>
    <property type="match status" value="2"/>
</dbReference>
<feature type="transmembrane region" description="Helical" evidence="8">
    <location>
        <begin position="512"/>
        <end position="535"/>
    </location>
</feature>
<feature type="transmembrane region" description="Helical" evidence="8">
    <location>
        <begin position="424"/>
        <end position="444"/>
    </location>
</feature>
<dbReference type="Pfam" id="PF00528">
    <property type="entry name" value="BPD_transp_1"/>
    <property type="match status" value="2"/>
</dbReference>
<keyword evidence="3" id="KW-1003">Cell membrane</keyword>
<evidence type="ECO:0000313" key="11">
    <source>
        <dbReference type="EMBL" id="SHN39133.1"/>
    </source>
</evidence>
<evidence type="ECO:0000256" key="6">
    <source>
        <dbReference type="ARBA" id="ARBA00022989"/>
    </source>
</evidence>
<feature type="transmembrane region" description="Helical" evidence="8">
    <location>
        <begin position="332"/>
        <end position="358"/>
    </location>
</feature>
<feature type="transmembrane region" description="Helical" evidence="8">
    <location>
        <begin position="555"/>
        <end position="579"/>
    </location>
</feature>
<evidence type="ECO:0000256" key="3">
    <source>
        <dbReference type="ARBA" id="ARBA00022475"/>
    </source>
</evidence>
<dbReference type="Proteomes" id="UP000184440">
    <property type="component" value="Unassembled WGS sequence"/>
</dbReference>
<feature type="domain" description="ABC transmembrane type-1" evidence="10">
    <location>
        <begin position="386"/>
        <end position="576"/>
    </location>
</feature>
<keyword evidence="5 8" id="KW-0812">Transmembrane</keyword>
<comment type="subcellular location">
    <subcellularLocation>
        <location evidence="1">Cell inner membrane</location>
        <topology evidence="1">Multi-pass membrane protein</topology>
    </subcellularLocation>
    <subcellularLocation>
        <location evidence="8">Cell membrane</location>
        <topology evidence="8">Multi-pass membrane protein</topology>
    </subcellularLocation>
</comment>
<organism evidence="11 12">
    <name type="scientific">Cryptosporangium aurantiacum</name>
    <dbReference type="NCBI Taxonomy" id="134849"/>
    <lineage>
        <taxon>Bacteria</taxon>
        <taxon>Bacillati</taxon>
        <taxon>Actinomycetota</taxon>
        <taxon>Actinomycetes</taxon>
        <taxon>Cryptosporangiales</taxon>
        <taxon>Cryptosporangiaceae</taxon>
        <taxon>Cryptosporangium</taxon>
    </lineage>
</organism>
<evidence type="ECO:0000256" key="7">
    <source>
        <dbReference type="ARBA" id="ARBA00023136"/>
    </source>
</evidence>
<feature type="transmembrane region" description="Helical" evidence="8">
    <location>
        <begin position="227"/>
        <end position="253"/>
    </location>
</feature>
<feature type="transmembrane region" description="Helical" evidence="8">
    <location>
        <begin position="175"/>
        <end position="194"/>
    </location>
</feature>
<dbReference type="AlphaFoldDB" id="A0A1M7R2Y6"/>
<dbReference type="STRING" id="134849.SAMN05443668_106203"/>
<dbReference type="InterPro" id="IPR035906">
    <property type="entry name" value="MetI-like_sf"/>
</dbReference>
<feature type="transmembrane region" description="Helical" evidence="8">
    <location>
        <begin position="82"/>
        <end position="106"/>
    </location>
</feature>
<feature type="transmembrane region" description="Helical" evidence="8">
    <location>
        <begin position="118"/>
        <end position="142"/>
    </location>
</feature>
<dbReference type="GO" id="GO:0005886">
    <property type="term" value="C:plasma membrane"/>
    <property type="evidence" value="ECO:0007669"/>
    <property type="project" value="UniProtKB-SubCell"/>
</dbReference>
<name>A0A1M7R2Y6_9ACTN</name>
<evidence type="ECO:0000256" key="2">
    <source>
        <dbReference type="ARBA" id="ARBA00022448"/>
    </source>
</evidence>
<sequence>MTAAPTTDAPAQAGGTAPPDRPGRGARRLPGPFDALTLLLAAALIGIVVIPLGRVLVGMFWVDGALTLAPVRRTLAIPDLGSLLLDTLILVVASAVLAFVIGTALAWLNERTNARMGLLTDALPLLPFLLPPVAGAVGWTMLLSPRAGLLNSWIRDALALFGVEMREGPFDINSWYGLIMVMAFYAVPFVFLNASAGLRNLDPALEEASRLSGAGTFRTLRKVTLPAVAPSLGAGFLLAIWFGIGMFSIPAIIGTPADIDVLSVRIVELLTFTYPPRTDLAIGLSGFVVLFVGLAYWLQLRILRRGRYATVTGKGARATTLDLGAAKWPARVFVLAYVLVSTGLPIVALVLVSLNGYWTPNIAWDNLSFAAVTEAVFEDQATLTALRNSLGLGVVGGLVGILGAALIALYVARRRTLLAKGIDAAVKLPAAISNMVIAVGILLLLAGAPFHLSGTLLILLIGYLALYLPQASIAADAAVSGVGAELPEAAAISGATPFRTFRTVYLPLMTPGLVAGWALLFIRIVGDLTASAILAGTGNPVVGFRILEVFTSGSFALLASLSTVLVVITATVLIAVLAYTRRASKLGVSARIGA</sequence>
<feature type="transmembrane region" description="Helical" evidence="8">
    <location>
        <begin position="390"/>
        <end position="412"/>
    </location>
</feature>
<evidence type="ECO:0000256" key="1">
    <source>
        <dbReference type="ARBA" id="ARBA00004429"/>
    </source>
</evidence>
<keyword evidence="2 8" id="KW-0813">Transport</keyword>
<dbReference type="PROSITE" id="PS50928">
    <property type="entry name" value="ABC_TM1"/>
    <property type="match status" value="2"/>
</dbReference>
<evidence type="ECO:0000256" key="8">
    <source>
        <dbReference type="RuleBase" id="RU363032"/>
    </source>
</evidence>